<dbReference type="GO" id="GO:0016301">
    <property type="term" value="F:kinase activity"/>
    <property type="evidence" value="ECO:0007669"/>
    <property type="project" value="UniProtKB-KW"/>
</dbReference>
<protein>
    <submittedName>
        <fullName evidence="3">PfkB family kinase</fullName>
    </submittedName>
</protein>
<dbReference type="PANTHER" id="PTHR47098">
    <property type="entry name" value="PROTEIN MAK32"/>
    <property type="match status" value="1"/>
</dbReference>
<keyword evidence="1" id="KW-0732">Signal</keyword>
<name>A0ABR4KDH8_9EURO</name>
<keyword evidence="4" id="KW-1185">Reference proteome</keyword>
<organism evidence="3 4">
    <name type="scientific">Aspergillus pseudoustus</name>
    <dbReference type="NCBI Taxonomy" id="1810923"/>
    <lineage>
        <taxon>Eukaryota</taxon>
        <taxon>Fungi</taxon>
        <taxon>Dikarya</taxon>
        <taxon>Ascomycota</taxon>
        <taxon>Pezizomycotina</taxon>
        <taxon>Eurotiomycetes</taxon>
        <taxon>Eurotiomycetidae</taxon>
        <taxon>Eurotiales</taxon>
        <taxon>Aspergillaceae</taxon>
        <taxon>Aspergillus</taxon>
        <taxon>Aspergillus subgen. Nidulantes</taxon>
    </lineage>
</organism>
<dbReference type="Pfam" id="PF00294">
    <property type="entry name" value="PfkB"/>
    <property type="match status" value="1"/>
</dbReference>
<comment type="caution">
    <text evidence="3">The sequence shown here is derived from an EMBL/GenBank/DDBJ whole genome shotgun (WGS) entry which is preliminary data.</text>
</comment>
<evidence type="ECO:0000313" key="4">
    <source>
        <dbReference type="Proteomes" id="UP001610446"/>
    </source>
</evidence>
<reference evidence="3 4" key="1">
    <citation type="submission" date="2024-07" db="EMBL/GenBank/DDBJ databases">
        <title>Section-level genome sequencing and comparative genomics of Aspergillus sections Usti and Cavernicolus.</title>
        <authorList>
            <consortium name="Lawrence Berkeley National Laboratory"/>
            <person name="Nybo J.L."/>
            <person name="Vesth T.C."/>
            <person name="Theobald S."/>
            <person name="Frisvad J.C."/>
            <person name="Larsen T.O."/>
            <person name="Kjaerboelling I."/>
            <person name="Rothschild-Mancinelli K."/>
            <person name="Lyhne E.K."/>
            <person name="Kogle M.E."/>
            <person name="Barry K."/>
            <person name="Clum A."/>
            <person name="Na H."/>
            <person name="Ledsgaard L."/>
            <person name="Lin J."/>
            <person name="Lipzen A."/>
            <person name="Kuo A."/>
            <person name="Riley R."/>
            <person name="Mondo S."/>
            <person name="Labutti K."/>
            <person name="Haridas S."/>
            <person name="Pangalinan J."/>
            <person name="Salamov A.A."/>
            <person name="Simmons B.A."/>
            <person name="Magnuson J.K."/>
            <person name="Chen J."/>
            <person name="Drula E."/>
            <person name="Henrissat B."/>
            <person name="Wiebenga A."/>
            <person name="Lubbers R.J."/>
            <person name="Gomes A.C."/>
            <person name="Makela M.R."/>
            <person name="Stajich J."/>
            <person name="Grigoriev I.V."/>
            <person name="Mortensen U.H."/>
            <person name="De Vries R.P."/>
            <person name="Baker S.E."/>
            <person name="Andersen M.R."/>
        </authorList>
    </citation>
    <scope>NUCLEOTIDE SEQUENCE [LARGE SCALE GENOMIC DNA]</scope>
    <source>
        <strain evidence="3 4">CBS 123904</strain>
    </source>
</reference>
<accession>A0ABR4KDH8</accession>
<gene>
    <name evidence="3" type="ORF">BJY01DRAFT_261594</name>
</gene>
<keyword evidence="3" id="KW-0418">Kinase</keyword>
<feature type="signal peptide" evidence="1">
    <location>
        <begin position="1"/>
        <end position="24"/>
    </location>
</feature>
<dbReference type="Gene3D" id="3.40.1190.20">
    <property type="match status" value="1"/>
</dbReference>
<dbReference type="InterPro" id="IPR029056">
    <property type="entry name" value="Ribokinase-like"/>
</dbReference>
<dbReference type="Proteomes" id="UP001610446">
    <property type="component" value="Unassembled WGS sequence"/>
</dbReference>
<evidence type="ECO:0000313" key="3">
    <source>
        <dbReference type="EMBL" id="KAL2850340.1"/>
    </source>
</evidence>
<keyword evidence="3" id="KW-0808">Transferase</keyword>
<evidence type="ECO:0000259" key="2">
    <source>
        <dbReference type="Pfam" id="PF00294"/>
    </source>
</evidence>
<dbReference type="EMBL" id="JBFXLU010000037">
    <property type="protein sequence ID" value="KAL2850340.1"/>
    <property type="molecule type" value="Genomic_DNA"/>
</dbReference>
<dbReference type="SUPFAM" id="SSF53613">
    <property type="entry name" value="Ribokinase-like"/>
    <property type="match status" value="1"/>
</dbReference>
<sequence>MTLHTHSMNATPTIFFLSLGLVVLDEIPLPGQQPLTNILGGSGAYATLGARLFLPTPSSSSIGWMLHVGNDFPENIQEMLVKWDVTLYTETEDEKPSTRGLLEYSDTTFGPKTFKYTTTPLHVSVDSLENSFLLASRAFHFLESPQNVTERVAELLARRAKFRTSDSREQEAPLIIWEPAPLACKAENLAACLRVIQDGIVDVFSPNHIELAKIFGEEPTSDKEKIEALALRILGSSASRKNVDIDSTSNQSGKGAKPLTLVVRAGEIGCLICTHLTKPTWLPPFYKPGPGGEHNPRVVDPTGAGNAFLGGYAVGYLDTGGCPLEAACYGTVAASFALEQVGMPLLEMSVSLSEEGEWWNGDSVLRRLGEYRRGVSGILRDTTNGI</sequence>
<dbReference type="InterPro" id="IPR011611">
    <property type="entry name" value="PfkB_dom"/>
</dbReference>
<dbReference type="PANTHER" id="PTHR47098:SF1">
    <property type="entry name" value="PFKB FAMILY CARBOHYDRATE KINASE SUPERFAMILY (AFU_ORTHOLOGUE AFUA_4G09500)"/>
    <property type="match status" value="1"/>
</dbReference>
<feature type="domain" description="Carbohydrate kinase PfkB" evidence="2">
    <location>
        <begin position="37"/>
        <end position="342"/>
    </location>
</feature>
<feature type="chain" id="PRO_5046656397" evidence="1">
    <location>
        <begin position="25"/>
        <end position="386"/>
    </location>
</feature>
<proteinExistence type="predicted"/>
<evidence type="ECO:0000256" key="1">
    <source>
        <dbReference type="SAM" id="SignalP"/>
    </source>
</evidence>